<dbReference type="Proteomes" id="UP001634394">
    <property type="component" value="Unassembled WGS sequence"/>
</dbReference>
<keyword evidence="1" id="KW-1133">Transmembrane helix</keyword>
<feature type="transmembrane region" description="Helical" evidence="1">
    <location>
        <begin position="65"/>
        <end position="90"/>
    </location>
</feature>
<keyword evidence="1" id="KW-0472">Membrane</keyword>
<feature type="transmembrane region" description="Helical" evidence="1">
    <location>
        <begin position="12"/>
        <end position="29"/>
    </location>
</feature>
<feature type="transmembrane region" description="Helical" evidence="1">
    <location>
        <begin position="110"/>
        <end position="135"/>
    </location>
</feature>
<organism evidence="2 3">
    <name type="scientific">Sinanodonta woodiana</name>
    <name type="common">Chinese pond mussel</name>
    <name type="synonym">Anodonta woodiana</name>
    <dbReference type="NCBI Taxonomy" id="1069815"/>
    <lineage>
        <taxon>Eukaryota</taxon>
        <taxon>Metazoa</taxon>
        <taxon>Spiralia</taxon>
        <taxon>Lophotrochozoa</taxon>
        <taxon>Mollusca</taxon>
        <taxon>Bivalvia</taxon>
        <taxon>Autobranchia</taxon>
        <taxon>Heteroconchia</taxon>
        <taxon>Palaeoheterodonta</taxon>
        <taxon>Unionida</taxon>
        <taxon>Unionoidea</taxon>
        <taxon>Unionidae</taxon>
        <taxon>Unioninae</taxon>
        <taxon>Sinanodonta</taxon>
    </lineage>
</organism>
<evidence type="ECO:0000256" key="1">
    <source>
        <dbReference type="SAM" id="Phobius"/>
    </source>
</evidence>
<reference evidence="2 3" key="1">
    <citation type="submission" date="2024-11" db="EMBL/GenBank/DDBJ databases">
        <title>Chromosome-level genome assembly of the freshwater bivalve Anodonta woodiana.</title>
        <authorList>
            <person name="Chen X."/>
        </authorList>
    </citation>
    <scope>NUCLEOTIDE SEQUENCE [LARGE SCALE GENOMIC DNA]</scope>
    <source>
        <strain evidence="2">MN2024</strain>
        <tissue evidence="2">Gills</tissue>
    </source>
</reference>
<keyword evidence="3" id="KW-1185">Reference proteome</keyword>
<evidence type="ECO:0000313" key="3">
    <source>
        <dbReference type="Proteomes" id="UP001634394"/>
    </source>
</evidence>
<dbReference type="EMBL" id="JBJQND010000003">
    <property type="protein sequence ID" value="KAL3882011.1"/>
    <property type="molecule type" value="Genomic_DNA"/>
</dbReference>
<keyword evidence="1" id="KW-0812">Transmembrane</keyword>
<feature type="transmembrane region" description="Helical" evidence="1">
    <location>
        <begin position="35"/>
        <end position="53"/>
    </location>
</feature>
<proteinExistence type="predicted"/>
<gene>
    <name evidence="2" type="ORF">ACJMK2_028392</name>
</gene>
<comment type="caution">
    <text evidence="2">The sequence shown here is derived from an EMBL/GenBank/DDBJ whole genome shotgun (WGS) entry which is preliminary data.</text>
</comment>
<accession>A0ABD3X8V4</accession>
<dbReference type="AlphaFoldDB" id="A0ABD3X8V4"/>
<sequence length="189" mass="21318">MEMNPSSQRALPYYNTFYIFGIIVCVSVAFTIHEILFYILCPAYIPILLLMIFRFASKCQYTDLIVILVHFETIICTLWFLTVLPAFVLACVMSVNIDRFTYHYSYRIDVRLIAVAVISGAISCTAAAYTVAGIWKYAQHVVFRSRSGERNLDYGVVRVSQTNEASASCTDFNGMGAGEGHYDDKVLIL</sequence>
<evidence type="ECO:0000313" key="2">
    <source>
        <dbReference type="EMBL" id="KAL3882011.1"/>
    </source>
</evidence>
<protein>
    <submittedName>
        <fullName evidence="2">Uncharacterized protein</fullName>
    </submittedName>
</protein>
<name>A0ABD3X8V4_SINWO</name>